<dbReference type="Gene3D" id="2.60.120.10">
    <property type="entry name" value="Jelly Rolls"/>
    <property type="match status" value="2"/>
</dbReference>
<dbReference type="NCBIfam" id="TIGR03214">
    <property type="entry name" value="ura-cupin"/>
    <property type="match status" value="1"/>
</dbReference>
<name>A0A437QH69_9PROT</name>
<comment type="caution">
    <text evidence="2">The sequence shown here is derived from an EMBL/GenBank/DDBJ whole genome shotgun (WGS) entry which is preliminary data.</text>
</comment>
<reference evidence="3" key="1">
    <citation type="submission" date="2019-01" db="EMBL/GenBank/DDBJ databases">
        <title>Gri0909 isolated from a small marine red alga.</title>
        <authorList>
            <person name="Kim J."/>
            <person name="Jeong S.E."/>
            <person name="Jeon C.O."/>
        </authorList>
    </citation>
    <scope>NUCLEOTIDE SEQUENCE [LARGE SCALE GENOMIC DNA]</scope>
    <source>
        <strain evidence="3">Gri0909</strain>
    </source>
</reference>
<keyword evidence="3" id="KW-1185">Reference proteome</keyword>
<dbReference type="Pfam" id="PF07883">
    <property type="entry name" value="Cupin_2"/>
    <property type="match status" value="2"/>
</dbReference>
<dbReference type="InterPro" id="IPR011051">
    <property type="entry name" value="RmlC_Cupin_sf"/>
</dbReference>
<dbReference type="PANTHER" id="PTHR34571:SF1">
    <property type="entry name" value="(S)-UREIDOGLYCINE AMINOHYDROLASE"/>
    <property type="match status" value="1"/>
</dbReference>
<dbReference type="GO" id="GO:0071522">
    <property type="term" value="F:ureidoglycine aminohydrolase activity"/>
    <property type="evidence" value="ECO:0007669"/>
    <property type="project" value="UniProtKB-EC"/>
</dbReference>
<dbReference type="AlphaFoldDB" id="A0A437QH69"/>
<dbReference type="EMBL" id="SADE01000004">
    <property type="protein sequence ID" value="RVU33756.1"/>
    <property type="molecule type" value="Genomic_DNA"/>
</dbReference>
<proteinExistence type="predicted"/>
<dbReference type="NCBIfam" id="NF040771">
    <property type="entry name" value="AAH_UGLYAH2"/>
    <property type="match status" value="1"/>
</dbReference>
<dbReference type="OrthoDB" id="9814939at2"/>
<dbReference type="InterPro" id="IPR044697">
    <property type="entry name" value="UGlyAH_cupin_C"/>
</dbReference>
<dbReference type="SUPFAM" id="SSF51182">
    <property type="entry name" value="RmlC-like cupins"/>
    <property type="match status" value="1"/>
</dbReference>
<dbReference type="NCBIfam" id="NF008376">
    <property type="entry name" value="PRK11171.1-5"/>
    <property type="match status" value="1"/>
</dbReference>
<dbReference type="CDD" id="cd02211">
    <property type="entry name" value="cupin_UGlyAH_N"/>
    <property type="match status" value="1"/>
</dbReference>
<organism evidence="2 3">
    <name type="scientific">Hwanghaeella grinnelliae</name>
    <dbReference type="NCBI Taxonomy" id="2500179"/>
    <lineage>
        <taxon>Bacteria</taxon>
        <taxon>Pseudomonadati</taxon>
        <taxon>Pseudomonadota</taxon>
        <taxon>Alphaproteobacteria</taxon>
        <taxon>Rhodospirillales</taxon>
        <taxon>Rhodospirillaceae</taxon>
        <taxon>Hwanghaeella</taxon>
    </lineage>
</organism>
<dbReference type="CDD" id="cd02212">
    <property type="entry name" value="cupin_UGlyAH_C"/>
    <property type="match status" value="1"/>
</dbReference>
<sequence length="274" mass="30859">MTERSYYALSGGMPDQTKKLTGQAVFKNAYAFIPKGVMTDIVTSQLPFWSGTRAWIIARPMTGFAESFSQYIMEVMPGGGSDRPETEKGTQHALFITTGDMVLTVDGTEHHLTTGGFAYIPCTADWSLKNVGDAPLCFHWIRKAYEWVDGLDAPDFVTGNDREKDPSPMPPGHEGWMTTRFIDPTDIRYDMNVNVVTFMPGTVIPFEETHVNEHGLYVLEGGGVYELNQDWVEVEAGDFMWLRAFCPQSCYARGPGPFRYLLYKNVNRHMPLKL</sequence>
<evidence type="ECO:0000259" key="1">
    <source>
        <dbReference type="Pfam" id="PF07883"/>
    </source>
</evidence>
<dbReference type="Proteomes" id="UP000287447">
    <property type="component" value="Unassembled WGS sequence"/>
</dbReference>
<dbReference type="InterPro" id="IPR044704">
    <property type="entry name" value="UGlyAH_cupin_N"/>
</dbReference>
<accession>A0A437QH69</accession>
<evidence type="ECO:0000313" key="2">
    <source>
        <dbReference type="EMBL" id="RVU33756.1"/>
    </source>
</evidence>
<protein>
    <submittedName>
        <fullName evidence="2">(S)-ureidoglycine aminohydrolase</fullName>
        <ecNumber evidence="2">3.5.3.26</ecNumber>
    </submittedName>
</protein>
<dbReference type="PANTHER" id="PTHR34571">
    <property type="entry name" value="(S)-UREIDOGLYCINE AMINOHYDROLASE"/>
    <property type="match status" value="1"/>
</dbReference>
<gene>
    <name evidence="2" type="ORF">EOI86_21665</name>
</gene>
<dbReference type="EC" id="3.5.3.26" evidence="2"/>
<evidence type="ECO:0000313" key="3">
    <source>
        <dbReference type="Proteomes" id="UP000287447"/>
    </source>
</evidence>
<dbReference type="InterPro" id="IPR013096">
    <property type="entry name" value="Cupin_2"/>
</dbReference>
<feature type="domain" description="Cupin type-2" evidence="1">
    <location>
        <begin position="72"/>
        <end position="141"/>
    </location>
</feature>
<dbReference type="NCBIfam" id="NF008373">
    <property type="entry name" value="PRK11171.1-2"/>
    <property type="match status" value="1"/>
</dbReference>
<dbReference type="InterPro" id="IPR014710">
    <property type="entry name" value="RmlC-like_jellyroll"/>
</dbReference>
<feature type="domain" description="Cupin type-2" evidence="1">
    <location>
        <begin position="195"/>
        <end position="261"/>
    </location>
</feature>
<dbReference type="RefSeq" id="WP_127767786.1">
    <property type="nucleotide sequence ID" value="NZ_SADE01000004.1"/>
</dbReference>
<keyword evidence="2" id="KW-0378">Hydrolase</keyword>
<dbReference type="InterPro" id="IPR017627">
    <property type="entry name" value="UGHY"/>
</dbReference>